<feature type="transmembrane region" description="Helical" evidence="7">
    <location>
        <begin position="785"/>
        <end position="809"/>
    </location>
</feature>
<proteinExistence type="predicted"/>
<keyword evidence="2" id="KW-1003">Cell membrane</keyword>
<feature type="transmembrane region" description="Helical" evidence="7">
    <location>
        <begin position="363"/>
        <end position="382"/>
    </location>
</feature>
<comment type="subcellular location">
    <subcellularLocation>
        <location evidence="1">Cell membrane</location>
        <topology evidence="1">Multi-pass membrane protein</topology>
    </subcellularLocation>
</comment>
<evidence type="ECO:0000256" key="7">
    <source>
        <dbReference type="SAM" id="Phobius"/>
    </source>
</evidence>
<keyword evidence="3 7" id="KW-0812">Transmembrane</keyword>
<feature type="transmembrane region" description="Helical" evidence="7">
    <location>
        <begin position="394"/>
        <end position="415"/>
    </location>
</feature>
<feature type="region of interest" description="Disordered" evidence="6">
    <location>
        <begin position="590"/>
        <end position="609"/>
    </location>
</feature>
<feature type="transmembrane region" description="Helical" evidence="7">
    <location>
        <begin position="321"/>
        <end position="342"/>
    </location>
</feature>
<keyword evidence="10" id="KW-1185">Reference proteome</keyword>
<evidence type="ECO:0000259" key="8">
    <source>
        <dbReference type="Pfam" id="PF02687"/>
    </source>
</evidence>
<gene>
    <name evidence="9" type="ORF">AB0A76_12930</name>
</gene>
<keyword evidence="4 7" id="KW-1133">Transmembrane helix</keyword>
<comment type="caution">
    <text evidence="9">The sequence shown here is derived from an EMBL/GenBank/DDBJ whole genome shotgun (WGS) entry which is preliminary data.</text>
</comment>
<dbReference type="PANTHER" id="PTHR30287">
    <property type="entry name" value="MEMBRANE COMPONENT OF PREDICTED ABC SUPERFAMILY METABOLITE UPTAKE TRANSPORTER"/>
    <property type="match status" value="1"/>
</dbReference>
<evidence type="ECO:0000256" key="3">
    <source>
        <dbReference type="ARBA" id="ARBA00022692"/>
    </source>
</evidence>
<evidence type="ECO:0000313" key="10">
    <source>
        <dbReference type="Proteomes" id="UP001551210"/>
    </source>
</evidence>
<evidence type="ECO:0000313" key="9">
    <source>
        <dbReference type="EMBL" id="MEU7294093.1"/>
    </source>
</evidence>
<accession>A0ABV3CX68</accession>
<organism evidence="9 10">
    <name type="scientific">Streptomyces exfoliatus</name>
    <name type="common">Streptomyces hydrogenans</name>
    <dbReference type="NCBI Taxonomy" id="1905"/>
    <lineage>
        <taxon>Bacteria</taxon>
        <taxon>Bacillati</taxon>
        <taxon>Actinomycetota</taxon>
        <taxon>Actinomycetes</taxon>
        <taxon>Kitasatosporales</taxon>
        <taxon>Streptomycetaceae</taxon>
        <taxon>Streptomyces</taxon>
    </lineage>
</organism>
<feature type="transmembrane region" description="Helical" evidence="7">
    <location>
        <begin position="222"/>
        <end position="247"/>
    </location>
</feature>
<feature type="transmembrane region" description="Helical" evidence="7">
    <location>
        <begin position="55"/>
        <end position="75"/>
    </location>
</feature>
<dbReference type="RefSeq" id="WP_359206604.1">
    <property type="nucleotide sequence ID" value="NZ_JBEZAM010000013.1"/>
</dbReference>
<dbReference type="EMBL" id="JBEZAM010000013">
    <property type="protein sequence ID" value="MEU7294093.1"/>
    <property type="molecule type" value="Genomic_DNA"/>
</dbReference>
<keyword evidence="5 7" id="KW-0472">Membrane</keyword>
<feature type="domain" description="ABC3 transporter permease C-terminal" evidence="8">
    <location>
        <begin position="702"/>
        <end position="813"/>
    </location>
</feature>
<evidence type="ECO:0000256" key="5">
    <source>
        <dbReference type="ARBA" id="ARBA00023136"/>
    </source>
</evidence>
<feature type="transmembrane region" description="Helical" evidence="7">
    <location>
        <begin position="698"/>
        <end position="719"/>
    </location>
</feature>
<feature type="domain" description="ABC3 transporter permease C-terminal" evidence="8">
    <location>
        <begin position="231"/>
        <end position="342"/>
    </location>
</feature>
<dbReference type="InterPro" id="IPR038766">
    <property type="entry name" value="Membrane_comp_ABC_pdt"/>
</dbReference>
<dbReference type="PANTHER" id="PTHR30287:SF2">
    <property type="entry name" value="BLL1001 PROTEIN"/>
    <property type="match status" value="1"/>
</dbReference>
<reference evidence="9 10" key="1">
    <citation type="submission" date="2024-06" db="EMBL/GenBank/DDBJ databases">
        <title>The Natural Products Discovery Center: Release of the First 8490 Sequenced Strains for Exploring Actinobacteria Biosynthetic Diversity.</title>
        <authorList>
            <person name="Kalkreuter E."/>
            <person name="Kautsar S.A."/>
            <person name="Yang D."/>
            <person name="Bader C.D."/>
            <person name="Teijaro C.N."/>
            <person name="Fluegel L."/>
            <person name="Davis C.M."/>
            <person name="Simpson J.R."/>
            <person name="Lauterbach L."/>
            <person name="Steele A.D."/>
            <person name="Gui C."/>
            <person name="Meng S."/>
            <person name="Li G."/>
            <person name="Viehrig K."/>
            <person name="Ye F."/>
            <person name="Su P."/>
            <person name="Kiefer A.F."/>
            <person name="Nichols A."/>
            <person name="Cepeda A.J."/>
            <person name="Yan W."/>
            <person name="Fan B."/>
            <person name="Jiang Y."/>
            <person name="Adhikari A."/>
            <person name="Zheng C.-J."/>
            <person name="Schuster L."/>
            <person name="Cowan T.M."/>
            <person name="Smanski M.J."/>
            <person name="Chevrette M.G."/>
            <person name="De Carvalho L.P.S."/>
            <person name="Shen B."/>
        </authorList>
    </citation>
    <scope>NUCLEOTIDE SEQUENCE [LARGE SCALE GENOMIC DNA]</scope>
    <source>
        <strain evidence="9 10">NPDC045705</strain>
    </source>
</reference>
<feature type="transmembrane region" description="Helical" evidence="7">
    <location>
        <begin position="746"/>
        <end position="773"/>
    </location>
</feature>
<protein>
    <submittedName>
        <fullName evidence="9">FtsX-like permease family protein</fullName>
    </submittedName>
</protein>
<evidence type="ECO:0000256" key="6">
    <source>
        <dbReference type="SAM" id="MobiDB-lite"/>
    </source>
</evidence>
<dbReference type="Pfam" id="PF02687">
    <property type="entry name" value="FtsX"/>
    <property type="match status" value="2"/>
</dbReference>
<name>A0ABV3CX68_STREX</name>
<feature type="transmembrane region" description="Helical" evidence="7">
    <location>
        <begin position="280"/>
        <end position="301"/>
    </location>
</feature>
<feature type="transmembrane region" description="Helical" evidence="7">
    <location>
        <begin position="443"/>
        <end position="464"/>
    </location>
</feature>
<sequence>MTLPGETSRPSGTKRPGDTGPARDRGPAGGTSLAAWARDLALGARFAVTGGRSGLLRTLLTATGVGFGVALLLVASSLPNMLFQREVRESVRAVDGSEQVTSPRPDSFLHLGRTTVYRDDVISGLLLRPEGDAPPVPPGASALPAVGEMLVSPALRELLDSPEGALLRERLPYKVAGTIGQAGLIGPAELRYVAHVDFLDTENLDGRGTRYGWSVPEEPLNAFLLLLVVVACVVLLLPVLVFVATAVRFGGEQRDRRLAALRLVGADIAMTRRVAAGESLAGALLGLLTGLGLFAVARQFAGAFTIWDVNAYPSDVVPMPVLAALALVAVPVASVVVTLFALRGVAIEPLGVVRTSTPRRRRLWWRLLLLAAGVALLVPLMGEVQVTGTSIDTVGVAAGTTLVLIGLTTLLPWLVEACVKRLNTGPVSWQLAVRRLQLSSGTAARAVSGIVVAATGAIALQMLFQAMENDFTQLTGEDSSRAQIAIGADAGTAAEARGMIDRFERTEGVSGVIGIVASHVWRPGPLKEGEEFAPRASIRVGDCASLGEFATLPSCADGDVFVFLAHGAQGNPDDSWVTRTARPGATVALRDPYPHPSEPQRPEGAPLPQWRIPATARVVDSRPDPTGMYEYGILATPSAIDAARLDEPDAQAMVRLDPSVPDAADHVRNTAEAIDPTSWVRTLKDTERDAAFSSVRTGILVGSTLTMLLVAASLLVTTLEQLRERKRLLSSLVALGTRRSTLSWSVLWQTAVPIVLGLVLAVAGGLGLGVVLLNLGGQPVADWWTFLPVVGIGLALIAAVTLLSMPALWRLMRADGLRTE</sequence>
<feature type="region of interest" description="Disordered" evidence="6">
    <location>
        <begin position="1"/>
        <end position="30"/>
    </location>
</feature>
<dbReference type="Proteomes" id="UP001551210">
    <property type="component" value="Unassembled WGS sequence"/>
</dbReference>
<dbReference type="InterPro" id="IPR003838">
    <property type="entry name" value="ABC3_permease_C"/>
</dbReference>
<evidence type="ECO:0000256" key="2">
    <source>
        <dbReference type="ARBA" id="ARBA00022475"/>
    </source>
</evidence>
<feature type="compositionally biased region" description="Basic and acidic residues" evidence="6">
    <location>
        <begin position="15"/>
        <end position="26"/>
    </location>
</feature>
<evidence type="ECO:0000256" key="4">
    <source>
        <dbReference type="ARBA" id="ARBA00022989"/>
    </source>
</evidence>
<evidence type="ECO:0000256" key="1">
    <source>
        <dbReference type="ARBA" id="ARBA00004651"/>
    </source>
</evidence>